<evidence type="ECO:0000313" key="4">
    <source>
        <dbReference type="Proteomes" id="UP000463224"/>
    </source>
</evidence>
<feature type="region of interest" description="Disordered" evidence="1">
    <location>
        <begin position="1"/>
        <end position="21"/>
    </location>
</feature>
<dbReference type="Proteomes" id="UP000463224">
    <property type="component" value="Unassembled WGS sequence"/>
</dbReference>
<dbReference type="InterPro" id="IPR014710">
    <property type="entry name" value="RmlC-like_jellyroll"/>
</dbReference>
<dbReference type="Gene3D" id="2.60.120.10">
    <property type="entry name" value="Jelly Rolls"/>
    <property type="match status" value="1"/>
</dbReference>
<name>A0A844QJE3_9HYPH</name>
<dbReference type="InterPro" id="IPR008579">
    <property type="entry name" value="UGlyAH_Cupin_dom"/>
</dbReference>
<dbReference type="PANTHER" id="PTHR40943">
    <property type="entry name" value="CYTOPLASMIC PROTEIN-RELATED"/>
    <property type="match status" value="1"/>
</dbReference>
<evidence type="ECO:0000256" key="1">
    <source>
        <dbReference type="SAM" id="MobiDB-lite"/>
    </source>
</evidence>
<dbReference type="SUPFAM" id="SSF51182">
    <property type="entry name" value="RmlC-like cupins"/>
    <property type="match status" value="1"/>
</dbReference>
<gene>
    <name evidence="3" type="ORF">GN330_19390</name>
</gene>
<accession>A0A844QJE3</accession>
<keyword evidence="4" id="KW-1185">Reference proteome</keyword>
<evidence type="ECO:0000259" key="2">
    <source>
        <dbReference type="Pfam" id="PF05899"/>
    </source>
</evidence>
<dbReference type="EMBL" id="WPHG01000005">
    <property type="protein sequence ID" value="MVA99415.1"/>
    <property type="molecule type" value="Genomic_DNA"/>
</dbReference>
<organism evidence="3 4">
    <name type="scientific">Nitratireductor arenosus</name>
    <dbReference type="NCBI Taxonomy" id="2682096"/>
    <lineage>
        <taxon>Bacteria</taxon>
        <taxon>Pseudomonadati</taxon>
        <taxon>Pseudomonadota</taxon>
        <taxon>Alphaproteobacteria</taxon>
        <taxon>Hyphomicrobiales</taxon>
        <taxon>Phyllobacteriaceae</taxon>
        <taxon>Nitratireductor</taxon>
    </lineage>
</organism>
<protein>
    <submittedName>
        <fullName evidence="3">DUF861 domain-containing protein</fullName>
    </submittedName>
</protein>
<dbReference type="RefSeq" id="WP_156714553.1">
    <property type="nucleotide sequence ID" value="NZ_WPHG01000005.1"/>
</dbReference>
<feature type="domain" description="(S)-ureidoglycine aminohydrolase cupin" evidence="2">
    <location>
        <begin position="40"/>
        <end position="110"/>
    </location>
</feature>
<dbReference type="PANTHER" id="PTHR40943:SF1">
    <property type="entry name" value="CYTOPLASMIC PROTEIN"/>
    <property type="match status" value="1"/>
</dbReference>
<comment type="caution">
    <text evidence="3">The sequence shown here is derived from an EMBL/GenBank/DDBJ whole genome shotgun (WGS) entry which is preliminary data.</text>
</comment>
<evidence type="ECO:0000313" key="3">
    <source>
        <dbReference type="EMBL" id="MVA99415.1"/>
    </source>
</evidence>
<dbReference type="AlphaFoldDB" id="A0A844QJE3"/>
<proteinExistence type="predicted"/>
<dbReference type="InterPro" id="IPR011051">
    <property type="entry name" value="RmlC_Cupin_sf"/>
</dbReference>
<dbReference type="CDD" id="cd02227">
    <property type="entry name" value="cupin_TM1112-like"/>
    <property type="match status" value="1"/>
</dbReference>
<dbReference type="Pfam" id="PF05899">
    <property type="entry name" value="Cupin_3"/>
    <property type="match status" value="1"/>
</dbReference>
<reference evidence="3 4" key="1">
    <citation type="submission" date="2019-12" db="EMBL/GenBank/DDBJ databases">
        <title>Nitratireductor arenosus sp. nov., Isolated from sea sand, Jeju island, South Korea.</title>
        <authorList>
            <person name="Kim W."/>
        </authorList>
    </citation>
    <scope>NUCLEOTIDE SEQUENCE [LARGE SCALE GENOMIC DNA]</scope>
    <source>
        <strain evidence="3 4">CAU 1489</strain>
    </source>
</reference>
<sequence>MNKHIIDFDRAETEPRETRPAAERILRGDPQWRSWIFFTDGGMTSGRWESTPGCWTIAYDKWEFLNVLEGRGRIRGEDGTVIALEPGATALIAPGFRGTWEVEETMSKHFFVRQD</sequence>